<dbReference type="InterPro" id="IPR001646">
    <property type="entry name" value="5peptide_repeat"/>
</dbReference>
<gene>
    <name evidence="1" type="primary">pipB2</name>
    <name evidence="1" type="ORF">ERS852471_00706</name>
</gene>
<dbReference type="SUPFAM" id="SSF141571">
    <property type="entry name" value="Pentapeptide repeat-like"/>
    <property type="match status" value="1"/>
</dbReference>
<evidence type="ECO:0000313" key="1">
    <source>
        <dbReference type="EMBL" id="CUN95487.1"/>
    </source>
</evidence>
<dbReference type="Gene3D" id="2.160.20.80">
    <property type="entry name" value="E3 ubiquitin-protein ligase SopA"/>
    <property type="match status" value="1"/>
</dbReference>
<sequence length="211" mass="24409">MARNNSAKGNFHYNKVEKMNKNFMYNNLARSNCYASSFAGSNFNFVSFRGAHFKSCDFYGCTFKGAEFIGTNLKNSKFRHAKFENTIFEEVNLDNVDFRDAEFKDVIFVGCDLSKCTNMGIDALNITIFDEIPELNISEELEAAINKAMTNKYIKASRVLDTKEGKINPVKIYLLEKQFTEEELIKGFNDMIEEIDREFHTLSYLLRFFRG</sequence>
<evidence type="ECO:0000313" key="2">
    <source>
        <dbReference type="Proteomes" id="UP000095594"/>
    </source>
</evidence>
<proteinExistence type="predicted"/>
<dbReference type="EMBL" id="CYZX01000004">
    <property type="protein sequence ID" value="CUN95487.1"/>
    <property type="molecule type" value="Genomic_DNA"/>
</dbReference>
<reference evidence="1 2" key="1">
    <citation type="submission" date="2015-09" db="EMBL/GenBank/DDBJ databases">
        <authorList>
            <consortium name="Pathogen Informatics"/>
        </authorList>
    </citation>
    <scope>NUCLEOTIDE SEQUENCE [LARGE SCALE GENOMIC DNA]</scope>
    <source>
        <strain evidence="1 2">2789STDY5834856</strain>
    </source>
</reference>
<name>A0A174B3T8_9CLOT</name>
<dbReference type="InterPro" id="IPR051082">
    <property type="entry name" value="Pentapeptide-BTB/POZ_domain"/>
</dbReference>
<accession>A0A174B3T8</accession>
<organism evidence="1 2">
    <name type="scientific">Clostridium disporicum</name>
    <dbReference type="NCBI Taxonomy" id="84024"/>
    <lineage>
        <taxon>Bacteria</taxon>
        <taxon>Bacillati</taxon>
        <taxon>Bacillota</taxon>
        <taxon>Clostridia</taxon>
        <taxon>Eubacteriales</taxon>
        <taxon>Clostridiaceae</taxon>
        <taxon>Clostridium</taxon>
    </lineage>
</organism>
<dbReference type="Proteomes" id="UP000095594">
    <property type="component" value="Unassembled WGS sequence"/>
</dbReference>
<dbReference type="PANTHER" id="PTHR14136:SF17">
    <property type="entry name" value="BTB_POZ DOMAIN-CONTAINING PROTEIN KCTD9"/>
    <property type="match status" value="1"/>
</dbReference>
<dbReference type="OrthoDB" id="1751433at2"/>
<dbReference type="Pfam" id="PF13599">
    <property type="entry name" value="Pentapeptide_4"/>
    <property type="match status" value="1"/>
</dbReference>
<dbReference type="RefSeq" id="WP_055263985.1">
    <property type="nucleotide sequence ID" value="NZ_CABIXQ010000004.1"/>
</dbReference>
<dbReference type="PANTHER" id="PTHR14136">
    <property type="entry name" value="BTB_POZ DOMAIN-CONTAINING PROTEIN KCTD9"/>
    <property type="match status" value="1"/>
</dbReference>
<dbReference type="AlphaFoldDB" id="A0A174B3T8"/>
<protein>
    <submittedName>
        <fullName evidence="1">Pentapeptide repeat-containing protein</fullName>
    </submittedName>
</protein>